<gene>
    <name evidence="1" type="ORF">F4553_004475</name>
</gene>
<dbReference type="RefSeq" id="WP_184838926.1">
    <property type="nucleotide sequence ID" value="NZ_JACHMN010000002.1"/>
</dbReference>
<name>A0A841BUG9_9ACTN</name>
<dbReference type="EMBL" id="JACHMN010000002">
    <property type="protein sequence ID" value="MBB5871096.1"/>
    <property type="molecule type" value="Genomic_DNA"/>
</dbReference>
<sequence>MTEDELLVTLRVALCAEAVEEGWAPATAEKLADVAIRRWESFERRSKPNKRTYRLRIHDLVQGLRQGAPFDLIYLEPGAFERLASRFGEVLTRLP</sequence>
<evidence type="ECO:0000313" key="2">
    <source>
        <dbReference type="Proteomes" id="UP000587527"/>
    </source>
</evidence>
<dbReference type="Proteomes" id="UP000587527">
    <property type="component" value="Unassembled WGS sequence"/>
</dbReference>
<dbReference type="GO" id="GO:0032259">
    <property type="term" value="P:methylation"/>
    <property type="evidence" value="ECO:0007669"/>
    <property type="project" value="UniProtKB-KW"/>
</dbReference>
<keyword evidence="1" id="KW-0808">Transferase</keyword>
<dbReference type="GO" id="GO:0008168">
    <property type="term" value="F:methyltransferase activity"/>
    <property type="evidence" value="ECO:0007669"/>
    <property type="project" value="UniProtKB-KW"/>
</dbReference>
<dbReference type="AlphaFoldDB" id="A0A841BUG9"/>
<accession>A0A841BUG9</accession>
<protein>
    <submittedName>
        <fullName evidence="1">Protein-L-isoaspartate O-methyltransferase</fullName>
    </submittedName>
</protein>
<organism evidence="1 2">
    <name type="scientific">Allocatelliglobosispora scoriae</name>
    <dbReference type="NCBI Taxonomy" id="643052"/>
    <lineage>
        <taxon>Bacteria</taxon>
        <taxon>Bacillati</taxon>
        <taxon>Actinomycetota</taxon>
        <taxon>Actinomycetes</taxon>
        <taxon>Micromonosporales</taxon>
        <taxon>Micromonosporaceae</taxon>
        <taxon>Allocatelliglobosispora</taxon>
    </lineage>
</organism>
<keyword evidence="1" id="KW-0489">Methyltransferase</keyword>
<evidence type="ECO:0000313" key="1">
    <source>
        <dbReference type="EMBL" id="MBB5871096.1"/>
    </source>
</evidence>
<proteinExistence type="predicted"/>
<reference evidence="1 2" key="1">
    <citation type="submission" date="2020-08" db="EMBL/GenBank/DDBJ databases">
        <title>Sequencing the genomes of 1000 actinobacteria strains.</title>
        <authorList>
            <person name="Klenk H.-P."/>
        </authorList>
    </citation>
    <scope>NUCLEOTIDE SEQUENCE [LARGE SCALE GENOMIC DNA]</scope>
    <source>
        <strain evidence="1 2">DSM 45362</strain>
    </source>
</reference>
<keyword evidence="2" id="KW-1185">Reference proteome</keyword>
<comment type="caution">
    <text evidence="1">The sequence shown here is derived from an EMBL/GenBank/DDBJ whole genome shotgun (WGS) entry which is preliminary data.</text>
</comment>